<gene>
    <name evidence="2" type="ORF">JG688_00017127</name>
</gene>
<evidence type="ECO:0000313" key="3">
    <source>
        <dbReference type="Proteomes" id="UP000709295"/>
    </source>
</evidence>
<dbReference type="Proteomes" id="UP000709295">
    <property type="component" value="Unassembled WGS sequence"/>
</dbReference>
<evidence type="ECO:0000313" key="2">
    <source>
        <dbReference type="EMBL" id="KAG6944355.1"/>
    </source>
</evidence>
<sequence>MTPRHVTVLLLFRLAPTRLQYSLLVFKSALPGVSEEALRDIVDEVATAASDRNLAMPATQLASVANVLVRTMVQRPRSNNLGFWDQFNGTQTVEEVTAAITAGTEQGFDTSSDVAMLRMRFDSAYTGRQALEIKLLTQTGLRENA</sequence>
<organism evidence="2 3">
    <name type="scientific">Phytophthora aleatoria</name>
    <dbReference type="NCBI Taxonomy" id="2496075"/>
    <lineage>
        <taxon>Eukaryota</taxon>
        <taxon>Sar</taxon>
        <taxon>Stramenopiles</taxon>
        <taxon>Oomycota</taxon>
        <taxon>Peronosporomycetes</taxon>
        <taxon>Peronosporales</taxon>
        <taxon>Peronosporaceae</taxon>
        <taxon>Phytophthora</taxon>
    </lineage>
</organism>
<feature type="signal peptide" evidence="1">
    <location>
        <begin position="1"/>
        <end position="19"/>
    </location>
</feature>
<dbReference type="AlphaFoldDB" id="A0A8J5MBZ3"/>
<reference evidence="2" key="1">
    <citation type="submission" date="2021-01" db="EMBL/GenBank/DDBJ databases">
        <title>Phytophthora aleatoria, a newly-described species from Pinus radiata is distinct from Phytophthora cactorum isolates based on comparative genomics.</title>
        <authorList>
            <person name="Mcdougal R."/>
            <person name="Panda P."/>
            <person name="Williams N."/>
            <person name="Studholme D.J."/>
        </authorList>
    </citation>
    <scope>NUCLEOTIDE SEQUENCE</scope>
    <source>
        <strain evidence="2">NZFS 4037</strain>
    </source>
</reference>
<feature type="chain" id="PRO_5035201903" evidence="1">
    <location>
        <begin position="20"/>
        <end position="145"/>
    </location>
</feature>
<proteinExistence type="predicted"/>
<keyword evidence="3" id="KW-1185">Reference proteome</keyword>
<keyword evidence="1" id="KW-0732">Signal</keyword>
<name>A0A8J5MBZ3_9STRA</name>
<comment type="caution">
    <text evidence="2">The sequence shown here is derived from an EMBL/GenBank/DDBJ whole genome shotgun (WGS) entry which is preliminary data.</text>
</comment>
<accession>A0A8J5MBZ3</accession>
<protein>
    <submittedName>
        <fullName evidence="2">Uncharacterized protein</fullName>
    </submittedName>
</protein>
<dbReference type="EMBL" id="JAENGY010002395">
    <property type="protein sequence ID" value="KAG6944355.1"/>
    <property type="molecule type" value="Genomic_DNA"/>
</dbReference>
<evidence type="ECO:0000256" key="1">
    <source>
        <dbReference type="SAM" id="SignalP"/>
    </source>
</evidence>